<evidence type="ECO:0000256" key="2">
    <source>
        <dbReference type="SAM" id="SignalP"/>
    </source>
</evidence>
<dbReference type="Proteomes" id="UP000051952">
    <property type="component" value="Unassembled WGS sequence"/>
</dbReference>
<proteinExistence type="predicted"/>
<feature type="chain" id="PRO_5012068291" description="Membrane-associated protein" evidence="2">
    <location>
        <begin position="16"/>
        <end position="256"/>
    </location>
</feature>
<protein>
    <recommendedName>
        <fullName evidence="5">Membrane-associated protein</fullName>
    </recommendedName>
</protein>
<gene>
    <name evidence="3" type="ORF">BSAL_57980</name>
</gene>
<organism evidence="3 4">
    <name type="scientific">Bodo saltans</name>
    <name type="common">Flagellated protozoan</name>
    <dbReference type="NCBI Taxonomy" id="75058"/>
    <lineage>
        <taxon>Eukaryota</taxon>
        <taxon>Discoba</taxon>
        <taxon>Euglenozoa</taxon>
        <taxon>Kinetoplastea</taxon>
        <taxon>Metakinetoplastina</taxon>
        <taxon>Eubodonida</taxon>
        <taxon>Bodonidae</taxon>
        <taxon>Bodo</taxon>
    </lineage>
</organism>
<evidence type="ECO:0000313" key="3">
    <source>
        <dbReference type="EMBL" id="CUE98932.1"/>
    </source>
</evidence>
<dbReference type="VEuPathDB" id="TriTrypDB:BSAL_57980"/>
<feature type="region of interest" description="Disordered" evidence="1">
    <location>
        <begin position="151"/>
        <end position="197"/>
    </location>
</feature>
<dbReference type="AlphaFoldDB" id="A0A0S4IPP9"/>
<keyword evidence="2" id="KW-0732">Signal</keyword>
<accession>A0A0S4IPP9</accession>
<name>A0A0S4IPP9_BODSA</name>
<evidence type="ECO:0000313" key="4">
    <source>
        <dbReference type="Proteomes" id="UP000051952"/>
    </source>
</evidence>
<evidence type="ECO:0008006" key="5">
    <source>
        <dbReference type="Google" id="ProtNLM"/>
    </source>
</evidence>
<feature type="compositionally biased region" description="Polar residues" evidence="1">
    <location>
        <begin position="151"/>
        <end position="163"/>
    </location>
</feature>
<keyword evidence="4" id="KW-1185">Reference proteome</keyword>
<sequence length="256" mass="28756">MLKMCVMLIIRVAFSCHVVNQREKIVKVWGGFSVVVVVEFNALNSVVSRGYSNAERRPLCEKSANCSLRLKMSDSPSTAPAGLQYRRFVNSQVSLFYAGSESARTNLVHSLMRMRTLDVCIQRHLQEAEAARTQVDELLLHAVVIASTLNPSLDDNSNRGTSSSKKRPRSVTSHDADPASVKTKARAKTRRESSLDDRRHQLLREKLAFHCNAALALSRERKGFADNATHCAQDIYFMWKLRSANLQRALQLHNSS</sequence>
<reference evidence="4" key="1">
    <citation type="submission" date="2015-09" db="EMBL/GenBank/DDBJ databases">
        <authorList>
            <consortium name="Pathogen Informatics"/>
        </authorList>
    </citation>
    <scope>NUCLEOTIDE SEQUENCE [LARGE SCALE GENOMIC DNA]</scope>
    <source>
        <strain evidence="4">Lake Konstanz</strain>
    </source>
</reference>
<evidence type="ECO:0000256" key="1">
    <source>
        <dbReference type="SAM" id="MobiDB-lite"/>
    </source>
</evidence>
<dbReference type="EMBL" id="CYKH01000222">
    <property type="protein sequence ID" value="CUE98932.1"/>
    <property type="molecule type" value="Genomic_DNA"/>
</dbReference>
<feature type="signal peptide" evidence="2">
    <location>
        <begin position="1"/>
        <end position="15"/>
    </location>
</feature>